<dbReference type="EMBL" id="JANYMP010000065">
    <property type="protein sequence ID" value="MCS7484906.1"/>
    <property type="molecule type" value="Genomic_DNA"/>
</dbReference>
<keyword evidence="3" id="KW-0131">Cell cycle</keyword>
<dbReference type="Proteomes" id="UP001141259">
    <property type="component" value="Unassembled WGS sequence"/>
</dbReference>
<keyword evidence="4" id="KW-1185">Reference proteome</keyword>
<feature type="non-terminal residue" evidence="3">
    <location>
        <position position="1"/>
    </location>
</feature>
<name>A0A9X3AK44_9PSEU</name>
<evidence type="ECO:0000313" key="4">
    <source>
        <dbReference type="Proteomes" id="UP001141259"/>
    </source>
</evidence>
<evidence type="ECO:0000256" key="1">
    <source>
        <dbReference type="SAM" id="MobiDB-lite"/>
    </source>
</evidence>
<evidence type="ECO:0000313" key="3">
    <source>
        <dbReference type="EMBL" id="MCS7484906.1"/>
    </source>
</evidence>
<protein>
    <submittedName>
        <fullName evidence="3">Cell division protein FtsK</fullName>
    </submittedName>
</protein>
<dbReference type="AlphaFoldDB" id="A0A9X3AK44"/>
<dbReference type="EMBL" id="JANYMP010000064">
    <property type="protein sequence ID" value="MCS7484901.1"/>
    <property type="molecule type" value="Genomic_DNA"/>
</dbReference>
<keyword evidence="3" id="KW-0132">Cell division</keyword>
<dbReference type="GO" id="GO:0051301">
    <property type="term" value="P:cell division"/>
    <property type="evidence" value="ECO:0007669"/>
    <property type="project" value="UniProtKB-KW"/>
</dbReference>
<organism evidence="3 4">
    <name type="scientific">Umezawaea endophytica</name>
    <dbReference type="NCBI Taxonomy" id="1654476"/>
    <lineage>
        <taxon>Bacteria</taxon>
        <taxon>Bacillati</taxon>
        <taxon>Actinomycetota</taxon>
        <taxon>Actinomycetes</taxon>
        <taxon>Pseudonocardiales</taxon>
        <taxon>Pseudonocardiaceae</taxon>
        <taxon>Umezawaea</taxon>
    </lineage>
</organism>
<sequence>RVTSERHPDMVLGEGAREKGAIADKIPDDGTTAGIGYRVAPRSGAPKRVRAAYTSDDGLAELVNAVKAPGLRIVA</sequence>
<evidence type="ECO:0000313" key="2">
    <source>
        <dbReference type="EMBL" id="MCS7484901.1"/>
    </source>
</evidence>
<reference evidence="3" key="1">
    <citation type="submission" date="2022-08" db="EMBL/GenBank/DDBJ databases">
        <authorList>
            <person name="Tistechok S."/>
            <person name="Samborskyy M."/>
            <person name="Roman I."/>
        </authorList>
    </citation>
    <scope>NUCLEOTIDE SEQUENCE</scope>
    <source>
        <strain evidence="3">DSM 103496</strain>
    </source>
</reference>
<gene>
    <name evidence="2" type="ORF">NZH93_49430</name>
    <name evidence="3" type="ORF">NZH93_49455</name>
</gene>
<comment type="caution">
    <text evidence="3">The sequence shown here is derived from an EMBL/GenBank/DDBJ whole genome shotgun (WGS) entry which is preliminary data.</text>
</comment>
<feature type="region of interest" description="Disordered" evidence="1">
    <location>
        <begin position="1"/>
        <end position="27"/>
    </location>
</feature>
<accession>A0A9X3AK44</accession>
<proteinExistence type="predicted"/>